<protein>
    <recommendedName>
        <fullName evidence="4">Phr family secreted Rap phosphatase inhibitor</fullName>
    </recommendedName>
</protein>
<reference evidence="2 3" key="1">
    <citation type="submission" date="2017-09" db="EMBL/GenBank/DDBJ databases">
        <title>Biocontrol bacteria screening and application from spent mushroom substrate.</title>
        <authorList>
            <person name="Sun X."/>
        </authorList>
    </citation>
    <scope>NUCLEOTIDE SEQUENCE [LARGE SCALE GENOMIC DNA]</scope>
    <source>
        <strain evidence="2 3">100374</strain>
    </source>
</reference>
<sequence length="87" mass="9506">MKKVLMGFVSFAAVLIIGSFTESYTSQADHGRPPAPQRPDYISSYENVNVSDNTADGNTGLVAFDHGRPPAPAYEYGDIYMDHGEHI</sequence>
<dbReference type="AlphaFoldDB" id="A0A2G6Q8F6"/>
<evidence type="ECO:0000313" key="3">
    <source>
        <dbReference type="Proteomes" id="UP000228484"/>
    </source>
</evidence>
<feature type="signal peptide" evidence="1">
    <location>
        <begin position="1"/>
        <end position="28"/>
    </location>
</feature>
<gene>
    <name evidence="2" type="ORF">CO726_25000</name>
</gene>
<organism evidence="2 3">
    <name type="scientific">Bacillus fungorum</name>
    <dbReference type="NCBI Taxonomy" id="2039284"/>
    <lineage>
        <taxon>Bacteria</taxon>
        <taxon>Bacillati</taxon>
        <taxon>Bacillota</taxon>
        <taxon>Bacilli</taxon>
        <taxon>Bacillales</taxon>
        <taxon>Bacillaceae</taxon>
        <taxon>Bacillus</taxon>
    </lineage>
</organism>
<name>A0A2G6Q8F6_9BACI</name>
<proteinExistence type="predicted"/>
<comment type="caution">
    <text evidence="2">The sequence shown here is derived from an EMBL/GenBank/DDBJ whole genome shotgun (WGS) entry which is preliminary data.</text>
</comment>
<keyword evidence="3" id="KW-1185">Reference proteome</keyword>
<dbReference type="EMBL" id="NWUW01000027">
    <property type="protein sequence ID" value="PIE92709.1"/>
    <property type="molecule type" value="Genomic_DNA"/>
</dbReference>
<feature type="chain" id="PRO_5013593279" description="Phr family secreted Rap phosphatase inhibitor" evidence="1">
    <location>
        <begin position="29"/>
        <end position="87"/>
    </location>
</feature>
<accession>A0A2G6Q8F6</accession>
<dbReference type="RefSeq" id="WP_099686055.1">
    <property type="nucleotide sequence ID" value="NZ_NWUW01000027.1"/>
</dbReference>
<keyword evidence="1" id="KW-0732">Signal</keyword>
<evidence type="ECO:0008006" key="4">
    <source>
        <dbReference type="Google" id="ProtNLM"/>
    </source>
</evidence>
<evidence type="ECO:0000256" key="1">
    <source>
        <dbReference type="SAM" id="SignalP"/>
    </source>
</evidence>
<dbReference type="Proteomes" id="UP000228484">
    <property type="component" value="Unassembled WGS sequence"/>
</dbReference>
<evidence type="ECO:0000313" key="2">
    <source>
        <dbReference type="EMBL" id="PIE92709.1"/>
    </source>
</evidence>